<reference evidence="1" key="1">
    <citation type="submission" date="2021-02" db="EMBL/GenBank/DDBJ databases">
        <authorList>
            <person name="Syme A R."/>
            <person name="Syme A R."/>
            <person name="Moolhuijzen P."/>
        </authorList>
    </citation>
    <scope>NUCLEOTIDE SEQUENCE</scope>
    <source>
        <strain evidence="1">W1-1</strain>
    </source>
</reference>
<evidence type="ECO:0000313" key="2">
    <source>
        <dbReference type="Proteomes" id="UP000472372"/>
    </source>
</evidence>
<accession>A0A6S6WFS1</accession>
<dbReference type="PANTHER" id="PTHR39608:SF2">
    <property type="entry name" value="MARVEL DOMAIN-CONTAINING PROTEIN"/>
    <property type="match status" value="1"/>
</dbReference>
<protein>
    <submittedName>
        <fullName evidence="1">Uncharacterized protein</fullName>
    </submittedName>
</protein>
<evidence type="ECO:0000313" key="1">
    <source>
        <dbReference type="EMBL" id="CAE7220093.1"/>
    </source>
</evidence>
<dbReference type="AlphaFoldDB" id="A0A6S6WFS1"/>
<gene>
    <name evidence="1" type="ORF">PTTW11_11269</name>
</gene>
<proteinExistence type="predicted"/>
<dbReference type="EMBL" id="HG992988">
    <property type="protein sequence ID" value="CAE7220093.1"/>
    <property type="molecule type" value="Genomic_DNA"/>
</dbReference>
<organism evidence="1 2">
    <name type="scientific">Pyrenophora teres f. teres</name>
    <dbReference type="NCBI Taxonomy" id="97479"/>
    <lineage>
        <taxon>Eukaryota</taxon>
        <taxon>Fungi</taxon>
        <taxon>Dikarya</taxon>
        <taxon>Ascomycota</taxon>
        <taxon>Pezizomycotina</taxon>
        <taxon>Dothideomycetes</taxon>
        <taxon>Pleosporomycetidae</taxon>
        <taxon>Pleosporales</taxon>
        <taxon>Pleosporineae</taxon>
        <taxon>Pleosporaceae</taxon>
        <taxon>Pyrenophora</taxon>
    </lineage>
</organism>
<dbReference type="PANTHER" id="PTHR39608">
    <property type="entry name" value="INTEGRAL MEMBRANE PROTEIN (AFU_ORTHOLOGUE AFUA_5G08640)"/>
    <property type="match status" value="1"/>
</dbReference>
<name>A0A6S6WFS1_9PLEO</name>
<dbReference type="Proteomes" id="UP000472372">
    <property type="component" value="Chromosome 12"/>
</dbReference>
<sequence>MTNTEEGGAIPAPDMEADGHPRFTPNKLPRILMASLHSLHVISNVVVLVLAVYLLKHFPSGAFEKRLQGHSGWAITLASIDLLFMLPILIASLGRFNRNFLGFITLILGAFWLTLVVYILKDFTFGIYGLCEDLNYALFNGPPDFARCKIKRALTAFTALATLTNFLASLLYCVWWFPDDSEDL</sequence>